<protein>
    <recommendedName>
        <fullName evidence="4">Antitoxin</fullName>
    </recommendedName>
</protein>
<accession>A0ABD4TTE2</accession>
<dbReference type="Proteomes" id="UP001205080">
    <property type="component" value="Unassembled WGS sequence"/>
</dbReference>
<dbReference type="EMBL" id="JAGPYW010000015">
    <property type="protein sequence ID" value="MCQ4615023.1"/>
    <property type="molecule type" value="Genomic_DNA"/>
</dbReference>
<evidence type="ECO:0000313" key="3">
    <source>
        <dbReference type="Proteomes" id="UP001205080"/>
    </source>
</evidence>
<name>A0ABD4TTE2_9CORY</name>
<dbReference type="AlphaFoldDB" id="A0ABD4TTE2"/>
<organism evidence="2 3">
    <name type="scientific">Corynebacterium pseudogenitalium</name>
    <dbReference type="NCBI Taxonomy" id="38303"/>
    <lineage>
        <taxon>Bacteria</taxon>
        <taxon>Bacillati</taxon>
        <taxon>Actinomycetota</taxon>
        <taxon>Actinomycetes</taxon>
        <taxon>Mycobacteriales</taxon>
        <taxon>Corynebacteriaceae</taxon>
        <taxon>Corynebacterium</taxon>
    </lineage>
</organism>
<evidence type="ECO:0008006" key="4">
    <source>
        <dbReference type="Google" id="ProtNLM"/>
    </source>
</evidence>
<dbReference type="RefSeq" id="WP_256001331.1">
    <property type="nucleotide sequence ID" value="NZ_JAGPYW010000015.1"/>
</dbReference>
<reference evidence="2 3" key="1">
    <citation type="submission" date="2021-04" db="EMBL/GenBank/DDBJ databases">
        <title>Corynebacterium genitalium sp. nov. and Corynebacterium genitalium sp. nov., two new species of the genus Corynebacterium.</title>
        <authorList>
            <person name="Jaen-Luchoro D."/>
            <person name="Pinyeiro-Iglesias B."/>
            <person name="Al-Shaer S."/>
            <person name="Karlsson R."/>
            <person name="Gonzales-Siles L."/>
            <person name="Cardew S."/>
            <person name="Jensie-Markopolous S."/>
            <person name="Ohlen M."/>
            <person name="Inganas E."/>
            <person name="Moore E.R.B."/>
        </authorList>
    </citation>
    <scope>NUCLEOTIDE SEQUENCE [LARGE SCALE GENOMIC DNA]</scope>
    <source>
        <strain evidence="2 3">CCUG 55013</strain>
    </source>
</reference>
<evidence type="ECO:0000313" key="2">
    <source>
        <dbReference type="EMBL" id="MCQ4615023.1"/>
    </source>
</evidence>
<dbReference type="SUPFAM" id="SSF143120">
    <property type="entry name" value="YefM-like"/>
    <property type="match status" value="1"/>
</dbReference>
<comment type="similarity">
    <text evidence="1">Belongs to the phD/YefM antitoxin family.</text>
</comment>
<evidence type="ECO:0000256" key="1">
    <source>
        <dbReference type="ARBA" id="ARBA00009981"/>
    </source>
</evidence>
<dbReference type="InterPro" id="IPR036165">
    <property type="entry name" value="YefM-like_sf"/>
</dbReference>
<sequence length="102" mass="11350">METLSITEASRRGISGLVSFAEEHTRVALSRHGKVVAELVDANELEQLFRDRETLQDATLALVRVATDTGNRTDLDEVIEQLGFSRSELEAELEAELRSHKA</sequence>
<comment type="caution">
    <text evidence="2">The sequence shown here is derived from an EMBL/GenBank/DDBJ whole genome shotgun (WGS) entry which is preliminary data.</text>
</comment>
<proteinExistence type="inferred from homology"/>
<gene>
    <name evidence="2" type="ORF">KBX22_09835</name>
</gene>